<organism evidence="4 5">
    <name type="scientific">Alternaria atra</name>
    <dbReference type="NCBI Taxonomy" id="119953"/>
    <lineage>
        <taxon>Eukaryota</taxon>
        <taxon>Fungi</taxon>
        <taxon>Dikarya</taxon>
        <taxon>Ascomycota</taxon>
        <taxon>Pezizomycotina</taxon>
        <taxon>Dothideomycetes</taxon>
        <taxon>Pleosporomycetidae</taxon>
        <taxon>Pleosporales</taxon>
        <taxon>Pleosporineae</taxon>
        <taxon>Pleosporaceae</taxon>
        <taxon>Alternaria</taxon>
        <taxon>Alternaria sect. Ulocladioides</taxon>
    </lineage>
</organism>
<dbReference type="GO" id="GO:0008168">
    <property type="term" value="F:methyltransferase activity"/>
    <property type="evidence" value="ECO:0007669"/>
    <property type="project" value="UniProtKB-KW"/>
</dbReference>
<dbReference type="EMBL" id="CAJRGZ010000019">
    <property type="protein sequence ID" value="CAG5161566.1"/>
    <property type="molecule type" value="Genomic_DNA"/>
</dbReference>
<dbReference type="RefSeq" id="XP_043169611.1">
    <property type="nucleotide sequence ID" value="XM_043313676.1"/>
</dbReference>
<feature type="domain" description="Methyltransferase" evidence="3">
    <location>
        <begin position="45"/>
        <end position="146"/>
    </location>
</feature>
<dbReference type="PANTHER" id="PTHR43861">
    <property type="entry name" value="TRANS-ACONITATE 2-METHYLTRANSFERASE-RELATED"/>
    <property type="match status" value="1"/>
</dbReference>
<dbReference type="InterPro" id="IPR029063">
    <property type="entry name" value="SAM-dependent_MTases_sf"/>
</dbReference>
<name>A0A8J2I3N3_9PLEO</name>
<evidence type="ECO:0000256" key="1">
    <source>
        <dbReference type="ARBA" id="ARBA00022603"/>
    </source>
</evidence>
<protein>
    <recommendedName>
        <fullName evidence="3">Methyltransferase domain-containing protein</fullName>
    </recommendedName>
</protein>
<keyword evidence="5" id="KW-1185">Reference proteome</keyword>
<dbReference type="GO" id="GO:0032259">
    <property type="term" value="P:methylation"/>
    <property type="evidence" value="ECO:0007669"/>
    <property type="project" value="UniProtKB-KW"/>
</dbReference>
<dbReference type="InterPro" id="IPR041698">
    <property type="entry name" value="Methyltransf_25"/>
</dbReference>
<evidence type="ECO:0000256" key="2">
    <source>
        <dbReference type="ARBA" id="ARBA00022679"/>
    </source>
</evidence>
<dbReference type="Gene3D" id="3.40.50.150">
    <property type="entry name" value="Vaccinia Virus protein VP39"/>
    <property type="match status" value="1"/>
</dbReference>
<keyword evidence="2" id="KW-0808">Transferase</keyword>
<dbReference type="OrthoDB" id="2013972at2759"/>
<evidence type="ECO:0000259" key="3">
    <source>
        <dbReference type="Pfam" id="PF13649"/>
    </source>
</evidence>
<dbReference type="AlphaFoldDB" id="A0A8J2I3N3"/>
<evidence type="ECO:0000313" key="4">
    <source>
        <dbReference type="EMBL" id="CAG5161566.1"/>
    </source>
</evidence>
<dbReference type="CDD" id="cd02440">
    <property type="entry name" value="AdoMet_MTases"/>
    <property type="match status" value="1"/>
</dbReference>
<sequence>MANFLEAEAAQKYKNAENATRPYAKTIIERSGIAAHLNSGAEANVLDFACGTGVMVQELYDTIPKKNWGQLKVLGTDISPPMLKFLKARGEKQGWMGLETKVVDGNVDFTQALPKSSFTHIFTTFALNMLPEQTLSHLYSLLRPGGFIAVATWSAMPWHSLLTRSIALLNTPQPYSPSHKELQETFCGPWAAGSYVVQQLKAVGLQQVDTSTQTEGVRAGAPKDFMGSMQFPLQFVVKTWWEEERDGILEELSDAMKGIVEEETGEDGEMEMEFDGVVGWGWKSG</sequence>
<gene>
    <name evidence="4" type="ORF">ALTATR162_LOCUS6055</name>
</gene>
<proteinExistence type="predicted"/>
<evidence type="ECO:0000313" key="5">
    <source>
        <dbReference type="Proteomes" id="UP000676310"/>
    </source>
</evidence>
<dbReference type="PANTHER" id="PTHR43861:SF1">
    <property type="entry name" value="TRANS-ACONITATE 2-METHYLTRANSFERASE"/>
    <property type="match status" value="1"/>
</dbReference>
<dbReference type="SUPFAM" id="SSF53335">
    <property type="entry name" value="S-adenosyl-L-methionine-dependent methyltransferases"/>
    <property type="match status" value="1"/>
</dbReference>
<reference evidence="4" key="1">
    <citation type="submission" date="2021-05" db="EMBL/GenBank/DDBJ databases">
        <authorList>
            <person name="Stam R."/>
        </authorList>
    </citation>
    <scope>NUCLEOTIDE SEQUENCE</scope>
    <source>
        <strain evidence="4">CS162</strain>
    </source>
</reference>
<comment type="caution">
    <text evidence="4">The sequence shown here is derived from an EMBL/GenBank/DDBJ whole genome shotgun (WGS) entry which is preliminary data.</text>
</comment>
<dbReference type="Proteomes" id="UP000676310">
    <property type="component" value="Unassembled WGS sequence"/>
</dbReference>
<accession>A0A8J2I3N3</accession>
<dbReference type="GeneID" id="67017902"/>
<dbReference type="Pfam" id="PF13649">
    <property type="entry name" value="Methyltransf_25"/>
    <property type="match status" value="1"/>
</dbReference>
<keyword evidence="1" id="KW-0489">Methyltransferase</keyword>